<evidence type="ECO:0000313" key="1">
    <source>
        <dbReference type="EMBL" id="KKT84727.1"/>
    </source>
</evidence>
<dbReference type="Proteomes" id="UP000034504">
    <property type="component" value="Unassembled WGS sequence"/>
</dbReference>
<evidence type="ECO:0000313" key="2">
    <source>
        <dbReference type="Proteomes" id="UP000034504"/>
    </source>
</evidence>
<comment type="caution">
    <text evidence="1">The sequence shown here is derived from an EMBL/GenBank/DDBJ whole genome shotgun (WGS) entry which is preliminary data.</text>
</comment>
<dbReference type="AlphaFoldDB" id="A0A0G1MVE1"/>
<proteinExistence type="predicted"/>
<name>A0A0G1MVE1_UNCKA</name>
<reference evidence="1 2" key="1">
    <citation type="journal article" date="2015" name="Nature">
        <title>rRNA introns, odd ribosomes, and small enigmatic genomes across a large radiation of phyla.</title>
        <authorList>
            <person name="Brown C.T."/>
            <person name="Hug L.A."/>
            <person name="Thomas B.C."/>
            <person name="Sharon I."/>
            <person name="Castelle C.J."/>
            <person name="Singh A."/>
            <person name="Wilkins M.J."/>
            <person name="Williams K.H."/>
            <person name="Banfield J.F."/>
        </authorList>
    </citation>
    <scope>NUCLEOTIDE SEQUENCE [LARGE SCALE GENOMIC DNA]</scope>
</reference>
<dbReference type="EMBL" id="LCJU01000012">
    <property type="protein sequence ID" value="KKT84727.1"/>
    <property type="molecule type" value="Genomic_DNA"/>
</dbReference>
<gene>
    <name evidence="1" type="ORF">UW82_C0012G0014</name>
</gene>
<protein>
    <submittedName>
        <fullName evidence="1">Uncharacterized protein</fullName>
    </submittedName>
</protein>
<organism evidence="1 2">
    <name type="scientific">candidate division WWE3 bacterium GW2011_GWC2_44_9</name>
    <dbReference type="NCBI Taxonomy" id="1619125"/>
    <lineage>
        <taxon>Bacteria</taxon>
        <taxon>Katanobacteria</taxon>
    </lineage>
</organism>
<accession>A0A0G1MVE1</accession>
<sequence>MEESTKWLNNHTSQYSLGLPLPVEKCCCGIASTIFTLRYFGINKGASNSELAIGYMKSGRYTRPVVTVAFDDFPGCSFPVLVAKGLEDYNIQEATERARAFMGVYSEGYGAKYSLQTTFFDHTKYLPAFCMEKGSDARGISHYLESRGLHTVIYEHKDGLPLAKRDSSHIILNRQNEFVSEYKKCLKSANTLLISSVTQSKFSYPDCARVMRDHRYIGTHVVVASGGSTKNRVIYADPAYSGEQDGIREIDTTKFIDALADDTREEGHFIAVWKDLE</sequence>